<dbReference type="OrthoDB" id="9804115at2"/>
<dbReference type="GO" id="GO:0046872">
    <property type="term" value="F:metal ion binding"/>
    <property type="evidence" value="ECO:0007669"/>
    <property type="project" value="UniProtKB-KW"/>
</dbReference>
<dbReference type="Gene3D" id="2.60.300.12">
    <property type="entry name" value="HesB-like domain"/>
    <property type="match status" value="1"/>
</dbReference>
<dbReference type="Pfam" id="PF00581">
    <property type="entry name" value="Rhodanese"/>
    <property type="match status" value="1"/>
</dbReference>
<gene>
    <name evidence="7" type="ORF">DFR29_101521</name>
</gene>
<feature type="domain" description="Rhodanese" evidence="6">
    <location>
        <begin position="218"/>
        <end position="305"/>
    </location>
</feature>
<dbReference type="InterPro" id="IPR001763">
    <property type="entry name" value="Rhodanese-like_dom"/>
</dbReference>
<reference evidence="7 8" key="1">
    <citation type="submission" date="2019-03" db="EMBL/GenBank/DDBJ databases">
        <title>Genomic Encyclopedia of Type Strains, Phase IV (KMG-IV): sequencing the most valuable type-strain genomes for metagenomic binning, comparative biology and taxonomic classification.</title>
        <authorList>
            <person name="Goeker M."/>
        </authorList>
    </citation>
    <scope>NUCLEOTIDE SEQUENCE [LARGE SCALE GENOMIC DNA]</scope>
    <source>
        <strain evidence="7 8">DSM 21667</strain>
    </source>
</reference>
<evidence type="ECO:0000256" key="3">
    <source>
        <dbReference type="ARBA" id="ARBA00023004"/>
    </source>
</evidence>
<accession>A0A4R6ZAC7</accession>
<dbReference type="SUPFAM" id="SSF52833">
    <property type="entry name" value="Thioredoxin-like"/>
    <property type="match status" value="1"/>
</dbReference>
<keyword evidence="3" id="KW-0408">Iron</keyword>
<keyword evidence="4" id="KW-0411">Iron-sulfur</keyword>
<dbReference type="InterPro" id="IPR036249">
    <property type="entry name" value="Thioredoxin-like_sf"/>
</dbReference>
<keyword evidence="5" id="KW-0676">Redox-active center</keyword>
<dbReference type="NCBIfam" id="TIGR00365">
    <property type="entry name" value="Grx4 family monothiol glutaredoxin"/>
    <property type="match status" value="1"/>
</dbReference>
<evidence type="ECO:0000256" key="1">
    <source>
        <dbReference type="ARBA" id="ARBA00022714"/>
    </source>
</evidence>
<evidence type="ECO:0000256" key="5">
    <source>
        <dbReference type="ARBA" id="ARBA00023284"/>
    </source>
</evidence>
<dbReference type="GO" id="GO:0051537">
    <property type="term" value="F:2 iron, 2 sulfur cluster binding"/>
    <property type="evidence" value="ECO:0007669"/>
    <property type="project" value="UniProtKB-KW"/>
</dbReference>
<evidence type="ECO:0000256" key="2">
    <source>
        <dbReference type="ARBA" id="ARBA00022723"/>
    </source>
</evidence>
<keyword evidence="1" id="KW-0001">2Fe-2S</keyword>
<dbReference type="CDD" id="cd03028">
    <property type="entry name" value="GRX_PICOT_like"/>
    <property type="match status" value="1"/>
</dbReference>
<dbReference type="InterPro" id="IPR036873">
    <property type="entry name" value="Rhodanese-like_dom_sf"/>
</dbReference>
<dbReference type="InterPro" id="IPR002109">
    <property type="entry name" value="Glutaredoxin"/>
</dbReference>
<dbReference type="Gene3D" id="3.40.30.10">
    <property type="entry name" value="Glutaredoxin"/>
    <property type="match status" value="1"/>
</dbReference>
<name>A0A4R6ZAC7_9GAMM</name>
<dbReference type="InterPro" id="IPR033658">
    <property type="entry name" value="GRX_PICOT-like"/>
</dbReference>
<evidence type="ECO:0000259" key="6">
    <source>
        <dbReference type="PROSITE" id="PS50206"/>
    </source>
</evidence>
<sequence>MNLDPATRSRIDAVLGSNRIVLFMKGTRNAPRCGFSAGTVGILNGLIDDYLSVDVLADAEIREGIKAYGNWPTIPQLYVDGELIGGADIVAGMANSGELHELLGLAKPDRTPPTITITDSAAEAMRAGLADNAGAALHLTIDGRFQAQFFLGEAQGSEIRASANGIDILMDVATAQRARGIVIDWVDSVQGSGLSITNPNAPAAVQSLDVQGLKARLDAGSIRVIDVRPAADRALAPFPAAQILDEDSLPQLAALPKDEPLAFLCHHGNSSRSAAEHFRGLGFRQVFNVEGGIDAWSRQIDSSVPRY</sequence>
<dbReference type="Gene3D" id="3.40.250.10">
    <property type="entry name" value="Rhodanese-like domain"/>
    <property type="match status" value="1"/>
</dbReference>
<dbReference type="SUPFAM" id="SSF89360">
    <property type="entry name" value="HesB-like domain"/>
    <property type="match status" value="1"/>
</dbReference>
<dbReference type="InterPro" id="IPR035903">
    <property type="entry name" value="HesB-like_dom_sf"/>
</dbReference>
<dbReference type="PROSITE" id="PS51354">
    <property type="entry name" value="GLUTAREDOXIN_2"/>
    <property type="match status" value="1"/>
</dbReference>
<dbReference type="AlphaFoldDB" id="A0A4R6ZAC7"/>
<keyword evidence="8" id="KW-1185">Reference proteome</keyword>
<dbReference type="SMART" id="SM00450">
    <property type="entry name" value="RHOD"/>
    <property type="match status" value="1"/>
</dbReference>
<dbReference type="PANTHER" id="PTHR10293:SF72">
    <property type="entry name" value="MONOTHIOL GLUTAREDOXIN-S14, CHLOROPLASTIC"/>
    <property type="match status" value="1"/>
</dbReference>
<dbReference type="Proteomes" id="UP000295293">
    <property type="component" value="Unassembled WGS sequence"/>
</dbReference>
<dbReference type="RefSeq" id="WP_133816996.1">
    <property type="nucleotide sequence ID" value="NZ_SNZH01000001.1"/>
</dbReference>
<evidence type="ECO:0000313" key="8">
    <source>
        <dbReference type="Proteomes" id="UP000295293"/>
    </source>
</evidence>
<comment type="caution">
    <text evidence="7">The sequence shown here is derived from an EMBL/GenBank/DDBJ whole genome shotgun (WGS) entry which is preliminary data.</text>
</comment>
<dbReference type="EMBL" id="SNZH01000001">
    <property type="protein sequence ID" value="TDR48897.1"/>
    <property type="molecule type" value="Genomic_DNA"/>
</dbReference>
<dbReference type="SUPFAM" id="SSF52821">
    <property type="entry name" value="Rhodanese/Cell cycle control phosphatase"/>
    <property type="match status" value="1"/>
</dbReference>
<evidence type="ECO:0000313" key="7">
    <source>
        <dbReference type="EMBL" id="TDR48897.1"/>
    </source>
</evidence>
<dbReference type="Pfam" id="PF00462">
    <property type="entry name" value="Glutaredoxin"/>
    <property type="match status" value="1"/>
</dbReference>
<protein>
    <submittedName>
        <fullName evidence="7">Monothiol glutaredoxin</fullName>
    </submittedName>
</protein>
<dbReference type="CDD" id="cd00158">
    <property type="entry name" value="RHOD"/>
    <property type="match status" value="1"/>
</dbReference>
<organism evidence="7 8">
    <name type="scientific">Tahibacter aquaticus</name>
    <dbReference type="NCBI Taxonomy" id="520092"/>
    <lineage>
        <taxon>Bacteria</taxon>
        <taxon>Pseudomonadati</taxon>
        <taxon>Pseudomonadota</taxon>
        <taxon>Gammaproteobacteria</taxon>
        <taxon>Lysobacterales</taxon>
        <taxon>Rhodanobacteraceae</taxon>
        <taxon>Tahibacter</taxon>
    </lineage>
</organism>
<dbReference type="InterPro" id="IPR004480">
    <property type="entry name" value="Monothiol_GRX-rel"/>
</dbReference>
<keyword evidence="2" id="KW-0479">Metal-binding</keyword>
<dbReference type="PROSITE" id="PS50206">
    <property type="entry name" value="RHODANESE_3"/>
    <property type="match status" value="1"/>
</dbReference>
<evidence type="ECO:0000256" key="4">
    <source>
        <dbReference type="ARBA" id="ARBA00023014"/>
    </source>
</evidence>
<dbReference type="PANTHER" id="PTHR10293">
    <property type="entry name" value="GLUTAREDOXIN FAMILY MEMBER"/>
    <property type="match status" value="1"/>
</dbReference>
<proteinExistence type="predicted"/>